<dbReference type="RefSeq" id="WP_209636245.1">
    <property type="nucleotide sequence ID" value="NZ_JAGINW010000001.1"/>
</dbReference>
<sequence length="108" mass="11665">MAWRRCGCGCATWHHCLDGDTVACSHRALGLSVETVLWVVNPAERCRTCLLAADKVATARVRSQLAASQATMVAWMDAGIRALEQGITDERQIGDMLYEGGAVWAGES</sequence>
<gene>
    <name evidence="1" type="ORF">JOF56_001780</name>
</gene>
<comment type="caution">
    <text evidence="1">The sequence shown here is derived from an EMBL/GenBank/DDBJ whole genome shotgun (WGS) entry which is preliminary data.</text>
</comment>
<accession>A0ABS4TBC9</accession>
<organism evidence="1 2">
    <name type="scientific">Kibdelosporangium banguiense</name>
    <dbReference type="NCBI Taxonomy" id="1365924"/>
    <lineage>
        <taxon>Bacteria</taxon>
        <taxon>Bacillati</taxon>
        <taxon>Actinomycetota</taxon>
        <taxon>Actinomycetes</taxon>
        <taxon>Pseudonocardiales</taxon>
        <taxon>Pseudonocardiaceae</taxon>
        <taxon>Kibdelosporangium</taxon>
    </lineage>
</organism>
<proteinExistence type="predicted"/>
<reference evidence="1 2" key="1">
    <citation type="submission" date="2021-03" db="EMBL/GenBank/DDBJ databases">
        <title>Sequencing the genomes of 1000 actinobacteria strains.</title>
        <authorList>
            <person name="Klenk H.-P."/>
        </authorList>
    </citation>
    <scope>NUCLEOTIDE SEQUENCE [LARGE SCALE GENOMIC DNA]</scope>
    <source>
        <strain evidence="1 2">DSM 46670</strain>
    </source>
</reference>
<evidence type="ECO:0000313" key="2">
    <source>
        <dbReference type="Proteomes" id="UP001519332"/>
    </source>
</evidence>
<protein>
    <submittedName>
        <fullName evidence="1">Uncharacterized protein</fullName>
    </submittedName>
</protein>
<evidence type="ECO:0000313" key="1">
    <source>
        <dbReference type="EMBL" id="MBP2321395.1"/>
    </source>
</evidence>
<name>A0ABS4TBC9_9PSEU</name>
<dbReference type="Proteomes" id="UP001519332">
    <property type="component" value="Unassembled WGS sequence"/>
</dbReference>
<dbReference type="EMBL" id="JAGINW010000001">
    <property type="protein sequence ID" value="MBP2321395.1"/>
    <property type="molecule type" value="Genomic_DNA"/>
</dbReference>
<keyword evidence="2" id="KW-1185">Reference proteome</keyword>